<keyword evidence="5" id="KW-0808">Transferase</keyword>
<keyword evidence="6 15" id="KW-0812">Transmembrane</keyword>
<evidence type="ECO:0000256" key="8">
    <source>
        <dbReference type="ARBA" id="ARBA00022771"/>
    </source>
</evidence>
<dbReference type="Proteomes" id="UP000694255">
    <property type="component" value="Unassembled WGS sequence"/>
</dbReference>
<gene>
    <name evidence="17" type="ORF">J8A68_005522</name>
</gene>
<dbReference type="OrthoDB" id="7759664at2759"/>
<keyword evidence="9" id="KW-0833">Ubl conjugation pathway</keyword>
<feature type="region of interest" description="Disordered" evidence="14">
    <location>
        <begin position="243"/>
        <end position="311"/>
    </location>
</feature>
<dbReference type="PANTHER" id="PTHR22763">
    <property type="entry name" value="RING ZINC FINGER PROTEIN"/>
    <property type="match status" value="1"/>
</dbReference>
<keyword evidence="12 15" id="KW-0472">Membrane</keyword>
<dbReference type="UniPathway" id="UPA00143"/>
<feature type="compositionally biased region" description="Acidic residues" evidence="14">
    <location>
        <begin position="260"/>
        <end position="287"/>
    </location>
</feature>
<feature type="compositionally biased region" description="Polar residues" evidence="14">
    <location>
        <begin position="545"/>
        <end position="561"/>
    </location>
</feature>
<keyword evidence="8 13" id="KW-0863">Zinc-finger</keyword>
<feature type="transmembrane region" description="Helical" evidence="15">
    <location>
        <begin position="45"/>
        <end position="69"/>
    </location>
</feature>
<evidence type="ECO:0000256" key="13">
    <source>
        <dbReference type="PROSITE-ProRule" id="PRU00175"/>
    </source>
</evidence>
<dbReference type="InterPro" id="IPR057992">
    <property type="entry name" value="TPR_SYVN1_N"/>
</dbReference>
<keyword evidence="10" id="KW-0862">Zinc</keyword>
<dbReference type="SMART" id="SM00184">
    <property type="entry name" value="RING"/>
    <property type="match status" value="1"/>
</dbReference>
<comment type="pathway">
    <text evidence="3">Protein modification; protein ubiquitination.</text>
</comment>
<dbReference type="PANTHER" id="PTHR22763:SF191">
    <property type="entry name" value="RING FINGER PROTEIN 145 HOMOLOG"/>
    <property type="match status" value="1"/>
</dbReference>
<dbReference type="InterPro" id="IPR024766">
    <property type="entry name" value="Znf_RING_H2"/>
</dbReference>
<name>A0A8J5QCM4_9ASCO</name>
<comment type="catalytic activity">
    <reaction evidence="1">
        <text>S-ubiquitinyl-[E2 ubiquitin-conjugating enzyme]-L-cysteine + [acceptor protein]-L-lysine = [E2 ubiquitin-conjugating enzyme]-L-cysteine + N(6)-ubiquitinyl-[acceptor protein]-L-lysine.</text>
        <dbReference type="EC" id="2.3.2.27"/>
    </reaction>
</comment>
<sequence length="634" mass="71565">MLSKTVRYLIGYSAISVGLISWSIHDSLTQSYNFTMFIVEMTDGIKLGILLNFIIFSFMIIMKLLQLIIFGELRIIELEHLFETLPFFIINLFLNLATGDNNIILNVLLMGFAISFKIFHILIFDRLDFLNLTIVNHLMTQDLTFMDALSVYLSSISFWLNLIFIGLDFAMAKFLIYDVFQGINSVTCLLFGFQFAVQGVEALTNYSKLLLGIYETLFYRIDKSPNMMSVRFPMDGPMEINGIPIEGTYPFPQPTPNTTEPEEDDAEDSESDQATLNEEDEEDEDMPEPQAPDPNLEFNFEDDDDDDDDEDQEKIWENKAYYTKAVDICAAILTSVSYIVFIYLLTFHSGSQLPLSMLQGTYSSIRKSYLEIKQLLLFIESSKRLDAQLPNATTEDLEQADNLCIICRETMHTPYDFIQLHHRPQPQRRCPKKLGCGHILHVGCLKEWLERSDSCPLCRRKVFLSEAEARAAAIAAANQPHPEPAQAQNPPVEVPEPPQAQPGNIPVPPPQTADIPQPTTVPIQQQQPSNIDHLNEVTTAPPVEGTSTQLTTSGEPNTQSTTCQTISLPHNALLPPGWILLPLEKPNPSAEGECEGDYKVSLSKIHSATLRIRRNTESGRAMIRTYELPREVIN</sequence>
<dbReference type="GO" id="GO:0043161">
    <property type="term" value="P:proteasome-mediated ubiquitin-dependent protein catabolic process"/>
    <property type="evidence" value="ECO:0007669"/>
    <property type="project" value="TreeGrafter"/>
</dbReference>
<comment type="subcellular location">
    <subcellularLocation>
        <location evidence="2">Endomembrane system</location>
        <topology evidence="2">Multi-pass membrane protein</topology>
    </subcellularLocation>
</comment>
<comment type="caution">
    <text evidence="17">The sequence shown here is derived from an EMBL/GenBank/DDBJ whole genome shotgun (WGS) entry which is preliminary data.</text>
</comment>
<evidence type="ECO:0000256" key="12">
    <source>
        <dbReference type="ARBA" id="ARBA00023136"/>
    </source>
</evidence>
<feature type="compositionally biased region" description="Acidic residues" evidence="14">
    <location>
        <begin position="299"/>
        <end position="311"/>
    </location>
</feature>
<accession>A0A8J5QCM4</accession>
<evidence type="ECO:0000313" key="18">
    <source>
        <dbReference type="Proteomes" id="UP000694255"/>
    </source>
</evidence>
<feature type="transmembrane region" description="Helical" evidence="15">
    <location>
        <begin position="145"/>
        <end position="167"/>
    </location>
</feature>
<organism evidence="17 18">
    <name type="scientific">[Candida] subhashii</name>
    <dbReference type="NCBI Taxonomy" id="561895"/>
    <lineage>
        <taxon>Eukaryota</taxon>
        <taxon>Fungi</taxon>
        <taxon>Dikarya</taxon>
        <taxon>Ascomycota</taxon>
        <taxon>Saccharomycotina</taxon>
        <taxon>Pichiomycetes</taxon>
        <taxon>Debaryomycetaceae</taxon>
        <taxon>Spathaspora</taxon>
    </lineage>
</organism>
<dbReference type="InterPro" id="IPR058051">
    <property type="entry name" value="Znf_RING_synoviolin"/>
</dbReference>
<evidence type="ECO:0000256" key="6">
    <source>
        <dbReference type="ARBA" id="ARBA00022692"/>
    </source>
</evidence>
<evidence type="ECO:0000256" key="2">
    <source>
        <dbReference type="ARBA" id="ARBA00004127"/>
    </source>
</evidence>
<evidence type="ECO:0000259" key="16">
    <source>
        <dbReference type="PROSITE" id="PS50089"/>
    </source>
</evidence>
<dbReference type="PROSITE" id="PS50089">
    <property type="entry name" value="ZF_RING_2"/>
    <property type="match status" value="1"/>
</dbReference>
<evidence type="ECO:0000256" key="4">
    <source>
        <dbReference type="ARBA" id="ARBA00012483"/>
    </source>
</evidence>
<reference evidence="17 18" key="1">
    <citation type="journal article" date="2021" name="DNA Res.">
        <title>Genome analysis of Candida subhashii reveals its hybrid nature and dual mitochondrial genome conformations.</title>
        <authorList>
            <person name="Mixao V."/>
            <person name="Hegedusova E."/>
            <person name="Saus E."/>
            <person name="Pryszcz L.P."/>
            <person name="Cillingova A."/>
            <person name="Nosek J."/>
            <person name="Gabaldon T."/>
        </authorList>
    </citation>
    <scope>NUCLEOTIDE SEQUENCE [LARGE SCALE GENOMIC DNA]</scope>
    <source>
        <strain evidence="17 18">CBS 10753</strain>
    </source>
</reference>
<dbReference type="RefSeq" id="XP_049261235.1">
    <property type="nucleotide sequence ID" value="XM_049409598.1"/>
</dbReference>
<dbReference type="EC" id="2.3.2.27" evidence="4"/>
<dbReference type="AlphaFoldDB" id="A0A8J5QCM4"/>
<evidence type="ECO:0000313" key="17">
    <source>
        <dbReference type="EMBL" id="KAG7661002.1"/>
    </source>
</evidence>
<dbReference type="GO" id="GO:0061630">
    <property type="term" value="F:ubiquitin protein ligase activity"/>
    <property type="evidence" value="ECO:0007669"/>
    <property type="project" value="TreeGrafter"/>
</dbReference>
<evidence type="ECO:0000256" key="10">
    <source>
        <dbReference type="ARBA" id="ARBA00022833"/>
    </source>
</evidence>
<evidence type="ECO:0000256" key="15">
    <source>
        <dbReference type="SAM" id="Phobius"/>
    </source>
</evidence>
<keyword evidence="18" id="KW-1185">Reference proteome</keyword>
<evidence type="ECO:0000256" key="3">
    <source>
        <dbReference type="ARBA" id="ARBA00004906"/>
    </source>
</evidence>
<evidence type="ECO:0000256" key="1">
    <source>
        <dbReference type="ARBA" id="ARBA00000900"/>
    </source>
</evidence>
<dbReference type="GO" id="GO:0036503">
    <property type="term" value="P:ERAD pathway"/>
    <property type="evidence" value="ECO:0007669"/>
    <property type="project" value="TreeGrafter"/>
</dbReference>
<proteinExistence type="predicted"/>
<evidence type="ECO:0000256" key="11">
    <source>
        <dbReference type="ARBA" id="ARBA00022989"/>
    </source>
</evidence>
<dbReference type="Pfam" id="PF25563">
    <property type="entry name" value="TPR_SYVN1_N"/>
    <property type="match status" value="1"/>
</dbReference>
<dbReference type="InterPro" id="IPR001841">
    <property type="entry name" value="Znf_RING"/>
</dbReference>
<dbReference type="GO" id="GO:0008270">
    <property type="term" value="F:zinc ion binding"/>
    <property type="evidence" value="ECO:0007669"/>
    <property type="project" value="UniProtKB-KW"/>
</dbReference>
<feature type="transmembrane region" description="Helical" evidence="15">
    <location>
        <begin position="103"/>
        <end position="124"/>
    </location>
</feature>
<dbReference type="GO" id="GO:0016567">
    <property type="term" value="P:protein ubiquitination"/>
    <property type="evidence" value="ECO:0007669"/>
    <property type="project" value="UniProtKB-UniPathway"/>
</dbReference>
<dbReference type="GO" id="GO:0012505">
    <property type="term" value="C:endomembrane system"/>
    <property type="evidence" value="ECO:0007669"/>
    <property type="project" value="TreeGrafter"/>
</dbReference>
<dbReference type="EMBL" id="JAGSYN010000271">
    <property type="protein sequence ID" value="KAG7661002.1"/>
    <property type="molecule type" value="Genomic_DNA"/>
</dbReference>
<keyword evidence="7" id="KW-0479">Metal-binding</keyword>
<feature type="region of interest" description="Disordered" evidence="14">
    <location>
        <begin position="474"/>
        <end position="517"/>
    </location>
</feature>
<dbReference type="Pfam" id="PF12678">
    <property type="entry name" value="zf-rbx1"/>
    <property type="match status" value="1"/>
</dbReference>
<feature type="transmembrane region" description="Helical" evidence="15">
    <location>
        <begin position="81"/>
        <end position="97"/>
    </location>
</feature>
<protein>
    <recommendedName>
        <fullName evidence="4">RING-type E3 ubiquitin transferase</fullName>
        <ecNumber evidence="4">2.3.2.27</ecNumber>
    </recommendedName>
</protein>
<evidence type="ECO:0000256" key="9">
    <source>
        <dbReference type="ARBA" id="ARBA00022786"/>
    </source>
</evidence>
<feature type="compositionally biased region" description="Pro residues" evidence="14">
    <location>
        <begin position="492"/>
        <end position="511"/>
    </location>
</feature>
<evidence type="ECO:0000256" key="5">
    <source>
        <dbReference type="ARBA" id="ARBA00022679"/>
    </source>
</evidence>
<dbReference type="InterPro" id="IPR050731">
    <property type="entry name" value="HRD1_E3_ubiq-ligases"/>
</dbReference>
<feature type="region of interest" description="Disordered" evidence="14">
    <location>
        <begin position="537"/>
        <end position="561"/>
    </location>
</feature>
<dbReference type="CDD" id="cd16479">
    <property type="entry name" value="RING-H2_synoviolin"/>
    <property type="match status" value="1"/>
</dbReference>
<feature type="transmembrane region" description="Helical" evidence="15">
    <location>
        <begin position="325"/>
        <end position="345"/>
    </location>
</feature>
<dbReference type="GeneID" id="73472322"/>
<evidence type="ECO:0000256" key="7">
    <source>
        <dbReference type="ARBA" id="ARBA00022723"/>
    </source>
</evidence>
<keyword evidence="11 15" id="KW-1133">Transmembrane helix</keyword>
<feature type="domain" description="RING-type" evidence="16">
    <location>
        <begin position="404"/>
        <end position="459"/>
    </location>
</feature>
<evidence type="ECO:0000256" key="14">
    <source>
        <dbReference type="SAM" id="MobiDB-lite"/>
    </source>
</evidence>